<name>A0ABX2H2D0_9FIRM</name>
<proteinExistence type="predicted"/>
<protein>
    <submittedName>
        <fullName evidence="1">XRE family transcriptional regulator</fullName>
    </submittedName>
</protein>
<sequence length="71" mass="8162">MDIKEMIELSLIHSNMTKTDIGNHFGVAQPNISRRIKTSKFTKEELEEIAHVMGAEYHSYFEFPDGTKFGD</sequence>
<gene>
    <name evidence="1" type="ORF">G5B17_02035</name>
</gene>
<accession>A0ABX2H2D0</accession>
<comment type="caution">
    <text evidence="1">The sequence shown here is derived from an EMBL/GenBank/DDBJ whole genome shotgun (WGS) entry which is preliminary data.</text>
</comment>
<dbReference type="Proteomes" id="UP001644719">
    <property type="component" value="Unassembled WGS sequence"/>
</dbReference>
<dbReference type="EMBL" id="JAAITS010000004">
    <property type="protein sequence ID" value="NSG84243.1"/>
    <property type="molecule type" value="Genomic_DNA"/>
</dbReference>
<dbReference type="RefSeq" id="WP_173769235.1">
    <property type="nucleotide sequence ID" value="NZ_JAAITS010000004.1"/>
</dbReference>
<reference evidence="1 2" key="1">
    <citation type="journal article" date="2020" name="Cell Host Microbe">
        <title>Functional and Genomic Variation between Human-Derived Isolates of Lachnospiraceae Reveals Inter- and Intra-Species Diversity.</title>
        <authorList>
            <person name="Sorbara M.T."/>
            <person name="Littmann E.R."/>
            <person name="Fontana E."/>
            <person name="Moody T.U."/>
            <person name="Kohout C.E."/>
            <person name="Gjonbalaj M."/>
            <person name="Eaton V."/>
            <person name="Seok R."/>
            <person name="Leiner I.M."/>
            <person name="Pamer E.G."/>
        </authorList>
    </citation>
    <scope>NUCLEOTIDE SEQUENCE [LARGE SCALE GENOMIC DNA]</scope>
    <source>
        <strain evidence="1 2">MSK.17.74</strain>
    </source>
</reference>
<dbReference type="Gene3D" id="1.10.260.40">
    <property type="entry name" value="lambda repressor-like DNA-binding domains"/>
    <property type="match status" value="1"/>
</dbReference>
<keyword evidence="2" id="KW-1185">Reference proteome</keyword>
<dbReference type="InterPro" id="IPR010982">
    <property type="entry name" value="Lambda_DNA-bd_dom_sf"/>
</dbReference>
<dbReference type="SUPFAM" id="SSF47413">
    <property type="entry name" value="lambda repressor-like DNA-binding domains"/>
    <property type="match status" value="1"/>
</dbReference>
<evidence type="ECO:0000313" key="2">
    <source>
        <dbReference type="Proteomes" id="UP001644719"/>
    </source>
</evidence>
<organism evidence="1 2">
    <name type="scientific">Blautia faecis</name>
    <dbReference type="NCBI Taxonomy" id="871665"/>
    <lineage>
        <taxon>Bacteria</taxon>
        <taxon>Bacillati</taxon>
        <taxon>Bacillota</taxon>
        <taxon>Clostridia</taxon>
        <taxon>Lachnospirales</taxon>
        <taxon>Lachnospiraceae</taxon>
        <taxon>Blautia</taxon>
    </lineage>
</organism>
<evidence type="ECO:0000313" key="1">
    <source>
        <dbReference type="EMBL" id="NSG84243.1"/>
    </source>
</evidence>